<proteinExistence type="predicted"/>
<reference evidence="3" key="3">
    <citation type="submission" date="2025-08" db="UniProtKB">
        <authorList>
            <consortium name="RefSeq"/>
        </authorList>
    </citation>
    <scope>IDENTIFICATION</scope>
    <source>
        <strain evidence="3">CBS 342.82</strain>
    </source>
</reference>
<feature type="compositionally biased region" description="Basic residues" evidence="1">
    <location>
        <begin position="1"/>
        <end position="12"/>
    </location>
</feature>
<protein>
    <submittedName>
        <fullName evidence="3">Uncharacterized protein</fullName>
    </submittedName>
</protein>
<accession>A0A6J3M4V2</accession>
<evidence type="ECO:0000313" key="2">
    <source>
        <dbReference type="Proteomes" id="UP000504637"/>
    </source>
</evidence>
<reference evidence="3" key="1">
    <citation type="submission" date="2020-01" db="EMBL/GenBank/DDBJ databases">
        <authorList>
            <consortium name="DOE Joint Genome Institute"/>
            <person name="Haridas S."/>
            <person name="Albert R."/>
            <person name="Binder M."/>
            <person name="Bloem J."/>
            <person name="Labutti K."/>
            <person name="Salamov A."/>
            <person name="Andreopoulos B."/>
            <person name="Baker S.E."/>
            <person name="Barry K."/>
            <person name="Bills G."/>
            <person name="Bluhm B.H."/>
            <person name="Cannon C."/>
            <person name="Castanera R."/>
            <person name="Culley D.E."/>
            <person name="Daum C."/>
            <person name="Ezra D."/>
            <person name="Gonzalez J.B."/>
            <person name="Henrissat B."/>
            <person name="Kuo A."/>
            <person name="Liang C."/>
            <person name="Lipzen A."/>
            <person name="Lutzoni F."/>
            <person name="Magnuson J."/>
            <person name="Mondo S."/>
            <person name="Nolan M."/>
            <person name="Ohm R."/>
            <person name="Pangilinan J."/>
            <person name="Park H.-J."/>
            <person name="Ramirez L."/>
            <person name="Alfaro M."/>
            <person name="Sun H."/>
            <person name="Tritt A."/>
            <person name="Yoshinaga Y."/>
            <person name="Zwiers L.-H."/>
            <person name="Turgeon B.G."/>
            <person name="Goodwin S.B."/>
            <person name="Spatafora J.W."/>
            <person name="Crous P.W."/>
            <person name="Grigoriev I.V."/>
        </authorList>
    </citation>
    <scope>NUCLEOTIDE SEQUENCE</scope>
    <source>
        <strain evidence="3">CBS 342.82</strain>
    </source>
</reference>
<evidence type="ECO:0000313" key="3">
    <source>
        <dbReference type="RefSeq" id="XP_033458968.1"/>
    </source>
</evidence>
<dbReference type="GeneID" id="54357591"/>
<dbReference type="AlphaFoldDB" id="A0A6J3M4V2"/>
<keyword evidence="2" id="KW-1185">Reference proteome</keyword>
<name>A0A6J3M4V2_9PEZI</name>
<reference evidence="3" key="2">
    <citation type="submission" date="2020-04" db="EMBL/GenBank/DDBJ databases">
        <authorList>
            <consortium name="NCBI Genome Project"/>
        </authorList>
    </citation>
    <scope>NUCLEOTIDE SEQUENCE</scope>
    <source>
        <strain evidence="3">CBS 342.82</strain>
    </source>
</reference>
<feature type="compositionally biased region" description="Basic and acidic residues" evidence="1">
    <location>
        <begin position="13"/>
        <end position="22"/>
    </location>
</feature>
<gene>
    <name evidence="3" type="ORF">K489DRAFT_228702</name>
</gene>
<evidence type="ECO:0000256" key="1">
    <source>
        <dbReference type="SAM" id="MobiDB-lite"/>
    </source>
</evidence>
<feature type="region of interest" description="Disordered" evidence="1">
    <location>
        <begin position="1"/>
        <end position="35"/>
    </location>
</feature>
<sequence>MCNKKRGRRRREKEREKKERKIPISLGSVRPPAPEKEERKTVGYIVFVCLYPTSCLLGERERGGSRRGKSHHAIACVSVHACVHACVCRSRPRHLFFSFLFCPFTRRFLLEIWMDGWIDGWMGRRISLLRTRTREGRSIERERETE</sequence>
<dbReference type="RefSeq" id="XP_033458968.1">
    <property type="nucleotide sequence ID" value="XM_033599792.1"/>
</dbReference>
<organism evidence="3">
    <name type="scientific">Dissoconium aciculare CBS 342.82</name>
    <dbReference type="NCBI Taxonomy" id="1314786"/>
    <lineage>
        <taxon>Eukaryota</taxon>
        <taxon>Fungi</taxon>
        <taxon>Dikarya</taxon>
        <taxon>Ascomycota</taxon>
        <taxon>Pezizomycotina</taxon>
        <taxon>Dothideomycetes</taxon>
        <taxon>Dothideomycetidae</taxon>
        <taxon>Mycosphaerellales</taxon>
        <taxon>Dissoconiaceae</taxon>
        <taxon>Dissoconium</taxon>
    </lineage>
</organism>
<dbReference type="Proteomes" id="UP000504637">
    <property type="component" value="Unplaced"/>
</dbReference>